<evidence type="ECO:0000256" key="5">
    <source>
        <dbReference type="HAMAP-Rule" id="MF_00921"/>
    </source>
</evidence>
<dbReference type="EMBL" id="CP016379">
    <property type="protein sequence ID" value="AZR73142.1"/>
    <property type="molecule type" value="Genomic_DNA"/>
</dbReference>
<dbReference type="NCBIfam" id="NF003742">
    <property type="entry name" value="PRK05339.1"/>
    <property type="match status" value="1"/>
</dbReference>
<organism evidence="6 7">
    <name type="scientific">Anoxybacter fermentans</name>
    <dbReference type="NCBI Taxonomy" id="1323375"/>
    <lineage>
        <taxon>Bacteria</taxon>
        <taxon>Bacillati</taxon>
        <taxon>Bacillota</taxon>
        <taxon>Clostridia</taxon>
        <taxon>Halanaerobiales</taxon>
        <taxon>Anoxybacter</taxon>
    </lineage>
</organism>
<dbReference type="InterPro" id="IPR027417">
    <property type="entry name" value="P-loop_NTPase"/>
</dbReference>
<dbReference type="EC" id="2.7.11.32" evidence="5"/>
<dbReference type="EC" id="2.7.4.27" evidence="5"/>
<dbReference type="GO" id="GO:0043531">
    <property type="term" value="F:ADP binding"/>
    <property type="evidence" value="ECO:0007669"/>
    <property type="project" value="UniProtKB-UniRule"/>
</dbReference>
<proteinExistence type="inferred from homology"/>
<dbReference type="GO" id="GO:0004674">
    <property type="term" value="F:protein serine/threonine kinase activity"/>
    <property type="evidence" value="ECO:0007669"/>
    <property type="project" value="UniProtKB-UniRule"/>
</dbReference>
<evidence type="ECO:0000256" key="3">
    <source>
        <dbReference type="ARBA" id="ARBA00022741"/>
    </source>
</evidence>
<accession>A0A3Q9HQB6</accession>
<reference evidence="6 7" key="1">
    <citation type="submission" date="2016-07" db="EMBL/GenBank/DDBJ databases">
        <title>Genome and transcriptome analysis of iron-reducing fermentative bacteria Anoxybacter fermentans.</title>
        <authorList>
            <person name="Zeng X."/>
            <person name="Shao Z."/>
        </authorList>
    </citation>
    <scope>NUCLEOTIDE SEQUENCE [LARGE SCALE GENOMIC DNA]</scope>
    <source>
        <strain evidence="6 7">DY22613</strain>
    </source>
</reference>
<dbReference type="RefSeq" id="WP_127016476.1">
    <property type="nucleotide sequence ID" value="NZ_CP016379.1"/>
</dbReference>
<dbReference type="GO" id="GO:0005524">
    <property type="term" value="F:ATP binding"/>
    <property type="evidence" value="ECO:0007669"/>
    <property type="project" value="InterPro"/>
</dbReference>
<dbReference type="PANTHER" id="PTHR31756">
    <property type="entry name" value="PYRUVATE, PHOSPHATE DIKINASE REGULATORY PROTEIN 1, CHLOROPLASTIC"/>
    <property type="match status" value="1"/>
</dbReference>
<keyword evidence="4 5" id="KW-0418">Kinase</keyword>
<dbReference type="OrthoDB" id="9782201at2"/>
<dbReference type="PANTHER" id="PTHR31756:SF3">
    <property type="entry name" value="PYRUVATE, PHOSPHATE DIKINASE REGULATORY PROTEIN 1, CHLOROPLASTIC"/>
    <property type="match status" value="1"/>
</dbReference>
<protein>
    <recommendedName>
        <fullName evidence="5">Putative pyruvate, phosphate dikinase regulatory protein</fullName>
        <shortName evidence="5">PPDK regulatory protein</shortName>
        <ecNumber evidence="5">2.7.11.32</ecNumber>
        <ecNumber evidence="5">2.7.4.27</ecNumber>
    </recommendedName>
</protein>
<gene>
    <name evidence="6" type="ORF">BBF96_06945</name>
</gene>
<keyword evidence="6" id="KW-0670">Pyruvate</keyword>
<comment type="similarity">
    <text evidence="5">Belongs to the pyruvate, phosphate/water dikinase regulatory protein family. PDRP subfamily.</text>
</comment>
<keyword evidence="7" id="KW-1185">Reference proteome</keyword>
<evidence type="ECO:0000256" key="1">
    <source>
        <dbReference type="ARBA" id="ARBA00022527"/>
    </source>
</evidence>
<dbReference type="AlphaFoldDB" id="A0A3Q9HQB6"/>
<dbReference type="InterPro" id="IPR026565">
    <property type="entry name" value="PPDK_reg"/>
</dbReference>
<dbReference type="Gene3D" id="3.40.50.300">
    <property type="entry name" value="P-loop containing nucleotide triphosphate hydrolases"/>
    <property type="match status" value="1"/>
</dbReference>
<comment type="catalytic activity">
    <reaction evidence="5">
        <text>N(tele)-phospho-L-histidyl/L-threonyl-[pyruvate, phosphate dikinase] + ADP = N(tele)-phospho-L-histidyl/O-phospho-L-threonyl-[pyruvate, phosphate dikinase] + AMP + H(+)</text>
        <dbReference type="Rhea" id="RHEA:43692"/>
        <dbReference type="Rhea" id="RHEA-COMP:10650"/>
        <dbReference type="Rhea" id="RHEA-COMP:10651"/>
        <dbReference type="ChEBI" id="CHEBI:15378"/>
        <dbReference type="ChEBI" id="CHEBI:30013"/>
        <dbReference type="ChEBI" id="CHEBI:61977"/>
        <dbReference type="ChEBI" id="CHEBI:83586"/>
        <dbReference type="ChEBI" id="CHEBI:456215"/>
        <dbReference type="ChEBI" id="CHEBI:456216"/>
        <dbReference type="EC" id="2.7.11.32"/>
    </reaction>
</comment>
<name>A0A3Q9HQB6_9FIRM</name>
<dbReference type="HAMAP" id="MF_00921">
    <property type="entry name" value="PDRP"/>
    <property type="match status" value="1"/>
</dbReference>
<evidence type="ECO:0000313" key="6">
    <source>
        <dbReference type="EMBL" id="AZR73142.1"/>
    </source>
</evidence>
<dbReference type="InterPro" id="IPR005177">
    <property type="entry name" value="Kinase-pyrophosphorylase"/>
</dbReference>
<sequence length="271" mass="31283">MSIFKDNPQVVIIADSTGETAETVMRAGLSQFGLKEVEIKKYTQIEEPEQIIKVIERYKNSNCLIAFTIILPELKETLKEEAKKYNLPIIDLIGPVIEKISHFLGITPQLKPGAYREVDQTYYQRIEAIEHAVRCDDGRDLRTLFKSDLVIIGVSRTSKTPLCMYLAYHGIKAGNLPLVPEVVPPKELFTFNPEKIFGLIIDPEELRKIRRERLKSMRLDYLADYAQLKRIYEELNYSRQIMEKIGCQIIDVTNKSIEETASEILTKRRDF</sequence>
<dbReference type="KEGG" id="aft:BBF96_06945"/>
<evidence type="ECO:0000256" key="4">
    <source>
        <dbReference type="ARBA" id="ARBA00022777"/>
    </source>
</evidence>
<dbReference type="Proteomes" id="UP000267250">
    <property type="component" value="Chromosome"/>
</dbReference>
<comment type="catalytic activity">
    <reaction evidence="5">
        <text>N(tele)-phospho-L-histidyl/O-phospho-L-threonyl-[pyruvate, phosphate dikinase] + phosphate + H(+) = N(tele)-phospho-L-histidyl/L-threonyl-[pyruvate, phosphate dikinase] + diphosphate</text>
        <dbReference type="Rhea" id="RHEA:43696"/>
        <dbReference type="Rhea" id="RHEA-COMP:10650"/>
        <dbReference type="Rhea" id="RHEA-COMP:10651"/>
        <dbReference type="ChEBI" id="CHEBI:15378"/>
        <dbReference type="ChEBI" id="CHEBI:30013"/>
        <dbReference type="ChEBI" id="CHEBI:33019"/>
        <dbReference type="ChEBI" id="CHEBI:43474"/>
        <dbReference type="ChEBI" id="CHEBI:61977"/>
        <dbReference type="ChEBI" id="CHEBI:83586"/>
        <dbReference type="EC" id="2.7.4.27"/>
    </reaction>
</comment>
<evidence type="ECO:0000256" key="2">
    <source>
        <dbReference type="ARBA" id="ARBA00022679"/>
    </source>
</evidence>
<feature type="binding site" evidence="5">
    <location>
        <begin position="153"/>
        <end position="160"/>
    </location>
    <ligand>
        <name>ADP</name>
        <dbReference type="ChEBI" id="CHEBI:456216"/>
    </ligand>
</feature>
<evidence type="ECO:0000313" key="7">
    <source>
        <dbReference type="Proteomes" id="UP000267250"/>
    </source>
</evidence>
<dbReference type="Pfam" id="PF03618">
    <property type="entry name" value="Kinase-PPPase"/>
    <property type="match status" value="1"/>
</dbReference>
<keyword evidence="2 5" id="KW-0808">Transferase</keyword>
<comment type="function">
    <text evidence="5">Bifunctional serine/threonine kinase and phosphorylase involved in the regulation of the pyruvate, phosphate dikinase (PPDK) by catalyzing its phosphorylation/dephosphorylation.</text>
</comment>
<keyword evidence="1 5" id="KW-0723">Serine/threonine-protein kinase</keyword>
<keyword evidence="3 5" id="KW-0547">Nucleotide-binding</keyword>
<dbReference type="GO" id="GO:0016776">
    <property type="term" value="F:phosphotransferase activity, phosphate group as acceptor"/>
    <property type="evidence" value="ECO:0007669"/>
    <property type="project" value="UniProtKB-UniRule"/>
</dbReference>